<evidence type="ECO:0000256" key="1">
    <source>
        <dbReference type="SAM" id="MobiDB-lite"/>
    </source>
</evidence>
<gene>
    <name evidence="3" type="ORF">BGZ80_002146</name>
</gene>
<sequence length="259" mass="28581">MHTLLGAFYIVGPGAWIILHIGWILVVVLYSKALRMQNPVDEEMAVVRLHSQSTPNTRGSLLESPRKSNGVDLNDKSMQNIGIMSGSRLHQQQHLSHKPGDPGLKFSSSSHIAISRTPKSPKDIDQGQSKSNSLQYIDADDIQSDHQNDLSDNDGEAVESGLGPEQAQSIGALDETKSSTADIPLDGKGWWIRQIEGRRRGEICPCTLNWKGSNETESCWCGKERQVRYSQVHSARASTDWRPRAGKDRSTSKSPVRSA</sequence>
<feature type="region of interest" description="Disordered" evidence="1">
    <location>
        <begin position="51"/>
        <end position="108"/>
    </location>
</feature>
<keyword evidence="2" id="KW-1133">Transmembrane helix</keyword>
<feature type="region of interest" description="Disordered" evidence="1">
    <location>
        <begin position="144"/>
        <end position="181"/>
    </location>
</feature>
<reference evidence="3" key="1">
    <citation type="journal article" date="2020" name="Fungal Divers.">
        <title>Resolving the Mortierellaceae phylogeny through synthesis of multi-gene phylogenetics and phylogenomics.</title>
        <authorList>
            <person name="Vandepol N."/>
            <person name="Liber J."/>
            <person name="Desiro A."/>
            <person name="Na H."/>
            <person name="Kennedy M."/>
            <person name="Barry K."/>
            <person name="Grigoriev I.V."/>
            <person name="Miller A.N."/>
            <person name="O'Donnell K."/>
            <person name="Stajich J.E."/>
            <person name="Bonito G."/>
        </authorList>
    </citation>
    <scope>NUCLEOTIDE SEQUENCE</scope>
    <source>
        <strain evidence="3">NRRL 2769</strain>
    </source>
</reference>
<organism evidence="3 4">
    <name type="scientific">Entomortierella chlamydospora</name>
    <dbReference type="NCBI Taxonomy" id="101097"/>
    <lineage>
        <taxon>Eukaryota</taxon>
        <taxon>Fungi</taxon>
        <taxon>Fungi incertae sedis</taxon>
        <taxon>Mucoromycota</taxon>
        <taxon>Mortierellomycotina</taxon>
        <taxon>Mortierellomycetes</taxon>
        <taxon>Mortierellales</taxon>
        <taxon>Mortierellaceae</taxon>
        <taxon>Entomortierella</taxon>
    </lineage>
</organism>
<dbReference type="EMBL" id="JAAAID010000152">
    <property type="protein sequence ID" value="KAG0021571.1"/>
    <property type="molecule type" value="Genomic_DNA"/>
</dbReference>
<evidence type="ECO:0000313" key="3">
    <source>
        <dbReference type="EMBL" id="KAG0021571.1"/>
    </source>
</evidence>
<proteinExistence type="predicted"/>
<comment type="caution">
    <text evidence="3">The sequence shown here is derived from an EMBL/GenBank/DDBJ whole genome shotgun (WGS) entry which is preliminary data.</text>
</comment>
<dbReference type="Proteomes" id="UP000703661">
    <property type="component" value="Unassembled WGS sequence"/>
</dbReference>
<feature type="compositionally biased region" description="Polar residues" evidence="1">
    <location>
        <begin position="76"/>
        <end position="94"/>
    </location>
</feature>
<keyword evidence="2" id="KW-0472">Membrane</keyword>
<dbReference type="AlphaFoldDB" id="A0A9P6N1Z0"/>
<evidence type="ECO:0000313" key="4">
    <source>
        <dbReference type="Proteomes" id="UP000703661"/>
    </source>
</evidence>
<keyword evidence="4" id="KW-1185">Reference proteome</keyword>
<accession>A0A9P6N1Z0</accession>
<name>A0A9P6N1Z0_9FUNG</name>
<evidence type="ECO:0000256" key="2">
    <source>
        <dbReference type="SAM" id="Phobius"/>
    </source>
</evidence>
<protein>
    <submittedName>
        <fullName evidence="3">Uncharacterized protein</fullName>
    </submittedName>
</protein>
<keyword evidence="2" id="KW-0812">Transmembrane</keyword>
<feature type="transmembrane region" description="Helical" evidence="2">
    <location>
        <begin position="6"/>
        <end position="30"/>
    </location>
</feature>
<feature type="compositionally biased region" description="Basic and acidic residues" evidence="1">
    <location>
        <begin position="239"/>
        <end position="251"/>
    </location>
</feature>
<feature type="region of interest" description="Disordered" evidence="1">
    <location>
        <begin position="232"/>
        <end position="259"/>
    </location>
</feature>